<feature type="compositionally biased region" description="Acidic residues" evidence="1">
    <location>
        <begin position="129"/>
        <end position="143"/>
    </location>
</feature>
<comment type="caution">
    <text evidence="3">The sequence shown here is derived from an EMBL/GenBank/DDBJ whole genome shotgun (WGS) entry which is preliminary data.</text>
</comment>
<dbReference type="Proteomes" id="UP000655225">
    <property type="component" value="Unassembled WGS sequence"/>
</dbReference>
<evidence type="ECO:0000313" key="4">
    <source>
        <dbReference type="Proteomes" id="UP000655225"/>
    </source>
</evidence>
<feature type="region of interest" description="Disordered" evidence="1">
    <location>
        <begin position="98"/>
        <end position="169"/>
    </location>
</feature>
<protein>
    <submittedName>
        <fullName evidence="3">Uncharacterized protein</fullName>
    </submittedName>
</protein>
<proteinExistence type="predicted"/>
<sequence length="218" mass="23920">MEVLARYWRPQISLTVILFAGICMFVGKETIVLGFSGMSGYNDLSSQYKIIFASNEDSQNLQRIEQWIVVPFSNSRPSSTNAHLETVSFSINSRPSPSMTIATVDGRPNGMVRPKRAKTRGSSSARPEADEDYVPPTEVEEQQIEGSRAGASSSGVGASSSRGRRQSGSDPVVLEVTYYGLEVLMEARPDILPEGVSFFERCAREDSAWSLDHSSDPE</sequence>
<feature type="compositionally biased region" description="Low complexity" evidence="1">
    <location>
        <begin position="146"/>
        <end position="169"/>
    </location>
</feature>
<evidence type="ECO:0000256" key="2">
    <source>
        <dbReference type="SAM" id="Phobius"/>
    </source>
</evidence>
<accession>A0A835A1W1</accession>
<keyword evidence="4" id="KW-1185">Reference proteome</keyword>
<dbReference type="AlphaFoldDB" id="A0A835A1W1"/>
<evidence type="ECO:0000256" key="1">
    <source>
        <dbReference type="SAM" id="MobiDB-lite"/>
    </source>
</evidence>
<dbReference type="EMBL" id="JABCRI010000001">
    <property type="protein sequence ID" value="KAF8412941.1"/>
    <property type="molecule type" value="Genomic_DNA"/>
</dbReference>
<keyword evidence="2" id="KW-0472">Membrane</keyword>
<reference evidence="3 4" key="1">
    <citation type="submission" date="2020-04" db="EMBL/GenBank/DDBJ databases">
        <title>Plant Genome Project.</title>
        <authorList>
            <person name="Zhang R.-G."/>
        </authorList>
    </citation>
    <scope>NUCLEOTIDE SEQUENCE [LARGE SCALE GENOMIC DNA]</scope>
    <source>
        <strain evidence="3">YNK0</strain>
        <tissue evidence="3">Leaf</tissue>
    </source>
</reference>
<organism evidence="3 4">
    <name type="scientific">Tetracentron sinense</name>
    <name type="common">Spur-leaf</name>
    <dbReference type="NCBI Taxonomy" id="13715"/>
    <lineage>
        <taxon>Eukaryota</taxon>
        <taxon>Viridiplantae</taxon>
        <taxon>Streptophyta</taxon>
        <taxon>Embryophyta</taxon>
        <taxon>Tracheophyta</taxon>
        <taxon>Spermatophyta</taxon>
        <taxon>Magnoliopsida</taxon>
        <taxon>Trochodendrales</taxon>
        <taxon>Trochodendraceae</taxon>
        <taxon>Tetracentron</taxon>
    </lineage>
</organism>
<keyword evidence="2" id="KW-1133">Transmembrane helix</keyword>
<name>A0A835A1W1_TETSI</name>
<gene>
    <name evidence="3" type="ORF">HHK36_000913</name>
</gene>
<feature type="transmembrane region" description="Helical" evidence="2">
    <location>
        <begin position="12"/>
        <end position="35"/>
    </location>
</feature>
<keyword evidence="2" id="KW-0812">Transmembrane</keyword>
<evidence type="ECO:0000313" key="3">
    <source>
        <dbReference type="EMBL" id="KAF8412941.1"/>
    </source>
</evidence>